<reference evidence="3 4" key="1">
    <citation type="journal article" date="2015" name="Genome Announc.">
        <title>Expanding the biotechnology potential of lactobacilli through comparative genomics of 213 strains and associated genera.</title>
        <authorList>
            <person name="Sun Z."/>
            <person name="Harris H.M."/>
            <person name="McCann A."/>
            <person name="Guo C."/>
            <person name="Argimon S."/>
            <person name="Zhang W."/>
            <person name="Yang X."/>
            <person name="Jeffery I.B."/>
            <person name="Cooney J.C."/>
            <person name="Kagawa T.F."/>
            <person name="Liu W."/>
            <person name="Song Y."/>
            <person name="Salvetti E."/>
            <person name="Wrobel A."/>
            <person name="Rasinkangas P."/>
            <person name="Parkhill J."/>
            <person name="Rea M.C."/>
            <person name="O'Sullivan O."/>
            <person name="Ritari J."/>
            <person name="Douillard F.P."/>
            <person name="Paul Ross R."/>
            <person name="Yang R."/>
            <person name="Briner A.E."/>
            <person name="Felis G.E."/>
            <person name="de Vos W.M."/>
            <person name="Barrangou R."/>
            <person name="Klaenhammer T.R."/>
            <person name="Caufield P.W."/>
            <person name="Cui Y."/>
            <person name="Zhang H."/>
            <person name="O'Toole P.W."/>
        </authorList>
    </citation>
    <scope>NUCLEOTIDE SEQUENCE [LARGE SCALE GENOMIC DNA]</scope>
    <source>
        <strain evidence="3 4">DSM 22697</strain>
    </source>
</reference>
<proteinExistence type="predicted"/>
<evidence type="ECO:0000259" key="2">
    <source>
        <dbReference type="Pfam" id="PF02698"/>
    </source>
</evidence>
<dbReference type="Proteomes" id="UP000050865">
    <property type="component" value="Unassembled WGS sequence"/>
</dbReference>
<organism evidence="3 4">
    <name type="scientific">Lacticaseibacillus camelliae DSM 22697 = JCM 13995</name>
    <dbReference type="NCBI Taxonomy" id="1423730"/>
    <lineage>
        <taxon>Bacteria</taxon>
        <taxon>Bacillati</taxon>
        <taxon>Bacillota</taxon>
        <taxon>Bacilli</taxon>
        <taxon>Lactobacillales</taxon>
        <taxon>Lactobacillaceae</taxon>
        <taxon>Lacticaseibacillus</taxon>
    </lineage>
</organism>
<dbReference type="Gene3D" id="3.40.50.620">
    <property type="entry name" value="HUPs"/>
    <property type="match status" value="1"/>
</dbReference>
<feature type="transmembrane region" description="Helical" evidence="1">
    <location>
        <begin position="114"/>
        <end position="147"/>
    </location>
</feature>
<dbReference type="GO" id="GO:0043164">
    <property type="term" value="P:Gram-negative-bacterium-type cell wall biogenesis"/>
    <property type="evidence" value="ECO:0007669"/>
    <property type="project" value="TreeGrafter"/>
</dbReference>
<dbReference type="PANTHER" id="PTHR30336">
    <property type="entry name" value="INNER MEMBRANE PROTEIN, PROBABLE PERMEASE"/>
    <property type="match status" value="1"/>
</dbReference>
<feature type="transmembrane region" description="Helical" evidence="1">
    <location>
        <begin position="20"/>
        <end position="38"/>
    </location>
</feature>
<protein>
    <recommendedName>
        <fullName evidence="2">DUF218 domain-containing protein</fullName>
    </recommendedName>
</protein>
<keyword evidence="4" id="KW-1185">Reference proteome</keyword>
<sequence>MGAIFLFSFIHEPRHLYNGMLFNLFALAALLTIALAILGSKNRLLIAVSLTLFVIFVLVIALIVAFHLVWLLWNAWLVWHREGHSLANMLTLGIAMGLVLLELAAVFGRNWVPTWLYAGLSTFFILAIGYELVALYNFLTILVLYNLYRPRHDRDYLIVLGAGLLQGHRVSPLLASRIQVAIDFYQKQKQKGRPAPKIIFSGGQGSDETLPEGRAMQQWAVAHGVPQADTLVEDQSKTTYQNMKFSKALIDRREGNKAVKVAFFTNNYHLFRAGVFARAAGLKANGVGAATSFYYLPNAVIREYLAFVVLHKRRHIIAGVLITLLAAAVASAGLIH</sequence>
<dbReference type="STRING" id="1423730.FC75_GL002071"/>
<evidence type="ECO:0000313" key="4">
    <source>
        <dbReference type="Proteomes" id="UP000050865"/>
    </source>
</evidence>
<dbReference type="PATRIC" id="fig|1423730.4.peg.2153"/>
<evidence type="ECO:0000313" key="3">
    <source>
        <dbReference type="EMBL" id="KRN25936.1"/>
    </source>
</evidence>
<dbReference type="AlphaFoldDB" id="A0A0R2FBY0"/>
<dbReference type="GO" id="GO:0000270">
    <property type="term" value="P:peptidoglycan metabolic process"/>
    <property type="evidence" value="ECO:0007669"/>
    <property type="project" value="TreeGrafter"/>
</dbReference>
<dbReference type="InterPro" id="IPR051599">
    <property type="entry name" value="Cell_Envelope_Assoc"/>
</dbReference>
<dbReference type="PANTHER" id="PTHR30336:SF18">
    <property type="entry name" value="MEMBRANE PROTEIN"/>
    <property type="match status" value="1"/>
</dbReference>
<dbReference type="EMBL" id="AYZJ01000002">
    <property type="protein sequence ID" value="KRN25936.1"/>
    <property type="molecule type" value="Genomic_DNA"/>
</dbReference>
<feature type="transmembrane region" description="Helical" evidence="1">
    <location>
        <begin position="44"/>
        <end position="73"/>
    </location>
</feature>
<dbReference type="CDD" id="cd06259">
    <property type="entry name" value="YdcF-like"/>
    <property type="match status" value="1"/>
</dbReference>
<feature type="transmembrane region" description="Helical" evidence="1">
    <location>
        <begin position="85"/>
        <end position="108"/>
    </location>
</feature>
<accession>A0A0R2FBY0</accession>
<keyword evidence="1" id="KW-0472">Membrane</keyword>
<comment type="caution">
    <text evidence="3">The sequence shown here is derived from an EMBL/GenBank/DDBJ whole genome shotgun (WGS) entry which is preliminary data.</text>
</comment>
<dbReference type="InterPro" id="IPR014729">
    <property type="entry name" value="Rossmann-like_a/b/a_fold"/>
</dbReference>
<dbReference type="InterPro" id="IPR003848">
    <property type="entry name" value="DUF218"/>
</dbReference>
<dbReference type="Pfam" id="PF02698">
    <property type="entry name" value="DUF218"/>
    <property type="match status" value="1"/>
</dbReference>
<gene>
    <name evidence="3" type="ORF">FC75_GL002071</name>
</gene>
<feature type="domain" description="DUF218" evidence="2">
    <location>
        <begin position="155"/>
        <end position="306"/>
    </location>
</feature>
<dbReference type="GO" id="GO:0005886">
    <property type="term" value="C:plasma membrane"/>
    <property type="evidence" value="ECO:0007669"/>
    <property type="project" value="TreeGrafter"/>
</dbReference>
<name>A0A0R2FBY0_9LACO</name>
<feature type="transmembrane region" description="Helical" evidence="1">
    <location>
        <begin position="316"/>
        <end position="335"/>
    </location>
</feature>
<keyword evidence="1" id="KW-1133">Transmembrane helix</keyword>
<keyword evidence="1" id="KW-0812">Transmembrane</keyword>
<evidence type="ECO:0000256" key="1">
    <source>
        <dbReference type="SAM" id="Phobius"/>
    </source>
</evidence>